<dbReference type="STRING" id="29534.SAMN05444366_1919"/>
<dbReference type="EMBL" id="FRBY01000002">
    <property type="protein sequence ID" value="SHL88655.1"/>
    <property type="molecule type" value="Genomic_DNA"/>
</dbReference>
<keyword evidence="1" id="KW-0472">Membrane</keyword>
<accession>A0A1M7EA81</accession>
<keyword evidence="3" id="KW-1185">Reference proteome</keyword>
<dbReference type="Proteomes" id="UP000184121">
    <property type="component" value="Unassembled WGS sequence"/>
</dbReference>
<gene>
    <name evidence="2" type="ORF">SAMN05444366_1919</name>
</gene>
<protein>
    <submittedName>
        <fullName evidence="2">Uncharacterized protein</fullName>
    </submittedName>
</protein>
<reference evidence="3" key="1">
    <citation type="submission" date="2016-11" db="EMBL/GenBank/DDBJ databases">
        <authorList>
            <person name="Varghese N."/>
            <person name="Submissions S."/>
        </authorList>
    </citation>
    <scope>NUCLEOTIDE SEQUENCE [LARGE SCALE GENOMIC DNA]</scope>
    <source>
        <strain evidence="3">DSM 1811</strain>
    </source>
</reference>
<organism evidence="2 3">
    <name type="scientific">Flavobacterium saccharophilum</name>
    <dbReference type="NCBI Taxonomy" id="29534"/>
    <lineage>
        <taxon>Bacteria</taxon>
        <taxon>Pseudomonadati</taxon>
        <taxon>Bacteroidota</taxon>
        <taxon>Flavobacteriia</taxon>
        <taxon>Flavobacteriales</taxon>
        <taxon>Flavobacteriaceae</taxon>
        <taxon>Flavobacterium</taxon>
    </lineage>
</organism>
<sequence length="61" mass="7506">MIEFHAYFGGLWWWILIRFCRTKLADEQADKNRRRNLYFLSFLNIIIASIITIFLVYPIFF</sequence>
<name>A0A1M7EA81_9FLAO</name>
<dbReference type="AlphaFoldDB" id="A0A1M7EA81"/>
<keyword evidence="1" id="KW-0812">Transmembrane</keyword>
<proteinExistence type="predicted"/>
<evidence type="ECO:0000313" key="3">
    <source>
        <dbReference type="Proteomes" id="UP000184121"/>
    </source>
</evidence>
<evidence type="ECO:0000256" key="1">
    <source>
        <dbReference type="SAM" id="Phobius"/>
    </source>
</evidence>
<evidence type="ECO:0000313" key="2">
    <source>
        <dbReference type="EMBL" id="SHL88655.1"/>
    </source>
</evidence>
<feature type="transmembrane region" description="Helical" evidence="1">
    <location>
        <begin position="37"/>
        <end position="60"/>
    </location>
</feature>
<keyword evidence="1" id="KW-1133">Transmembrane helix</keyword>